<name>A0AAP6EET1_9ACTN</name>
<evidence type="ECO:0000313" key="5">
    <source>
        <dbReference type="Proteomes" id="UP001282288"/>
    </source>
</evidence>
<comment type="caution">
    <text evidence="2">The sequence shown here is derived from an EMBL/GenBank/DDBJ whole genome shotgun (WGS) entry which is preliminary data.</text>
</comment>
<gene>
    <name evidence="2" type="ORF">PV399_11400</name>
    <name evidence="3" type="ORF">PV666_38585</name>
</gene>
<protein>
    <recommendedName>
        <fullName evidence="6">Secreted protein</fullName>
    </recommendedName>
</protein>
<dbReference type="GeneID" id="69811609"/>
<dbReference type="EMBL" id="JARAWP010000029">
    <property type="protein sequence ID" value="MDX3023741.1"/>
    <property type="molecule type" value="Genomic_DNA"/>
</dbReference>
<feature type="chain" id="PRO_5042892552" description="Secreted protein" evidence="1">
    <location>
        <begin position="27"/>
        <end position="431"/>
    </location>
</feature>
<dbReference type="RefSeq" id="WP_010350985.1">
    <property type="nucleotide sequence ID" value="NZ_BCMK01000025.1"/>
</dbReference>
<evidence type="ECO:0000313" key="4">
    <source>
        <dbReference type="Proteomes" id="UP001272987"/>
    </source>
</evidence>
<feature type="signal peptide" evidence="1">
    <location>
        <begin position="1"/>
        <end position="26"/>
    </location>
</feature>
<accession>A0AAP6EET1</accession>
<proteinExistence type="predicted"/>
<dbReference type="EMBL" id="JARAWC010000007">
    <property type="protein sequence ID" value="MDX2960317.1"/>
    <property type="molecule type" value="Genomic_DNA"/>
</dbReference>
<organism evidence="2 5">
    <name type="scientific">Streptomyces acidiscabies</name>
    <dbReference type="NCBI Taxonomy" id="42234"/>
    <lineage>
        <taxon>Bacteria</taxon>
        <taxon>Bacillati</taxon>
        <taxon>Actinomycetota</taxon>
        <taxon>Actinomycetes</taxon>
        <taxon>Kitasatosporales</taxon>
        <taxon>Streptomycetaceae</taxon>
        <taxon>Streptomyces</taxon>
    </lineage>
</organism>
<keyword evidence="1" id="KW-0732">Signal</keyword>
<reference evidence="2 4" key="1">
    <citation type="journal article" date="2023" name="Microb. Genom.">
        <title>Mesoterricola silvestris gen. nov., sp. nov., Mesoterricola sediminis sp. nov., Geothrix oryzae sp. nov., Geothrix edaphica sp. nov., Geothrix rubra sp. nov., and Geothrix limicola sp. nov., six novel members of Acidobacteriota isolated from soils.</title>
        <authorList>
            <person name="Weisberg A.J."/>
            <person name="Pearce E."/>
            <person name="Kramer C.G."/>
            <person name="Chang J.H."/>
            <person name="Clarke C.R."/>
        </authorList>
    </citation>
    <scope>NUCLEOTIDE SEQUENCE</scope>
    <source>
        <strain evidence="3 4">NB05-1H</strain>
        <strain evidence="2">NRRL_B-16521</strain>
    </source>
</reference>
<evidence type="ECO:0008006" key="6">
    <source>
        <dbReference type="Google" id="ProtNLM"/>
    </source>
</evidence>
<dbReference type="Proteomes" id="UP001282288">
    <property type="component" value="Unassembled WGS sequence"/>
</dbReference>
<sequence>MTQRGRHRRRRRGKALRGFLAGTALALTAAATIVSASQATVSDVPGALKQAEVTTALRMTEDLVPTRSLDRLAAGMGRPVGVSSVLESGDRLLRDSTDCTAAERGQLPVAPEPVTSYCWDASDTRGWRAGAVTTSGDADDDGVWGTNRVILSGWSHTSGRAGDGGFARVAFVDANDPGRLTYSWVLLAVPVDDGNDFRPVSSRLSGMVWYQDKLLVTADDGDGAALYVFDMNRIQRATVDGDAVGRVAGGWSAHRARFVLPAVGTYRLGAGAPRPATISLDRSTVPDSLVAGEWTTRGGATRLWRYALSSLPDRTGLLAADSYGRVAATEAYRTEVEGMRGVLARDDAWYVSQAPGKGHERGTLWRQDTKGTSAAECDGADGHACWSGAPQSLSYWAATGEVWSQSDRTLFAMPLASVDRAAKKQWSDDAS</sequence>
<evidence type="ECO:0000256" key="1">
    <source>
        <dbReference type="SAM" id="SignalP"/>
    </source>
</evidence>
<keyword evidence="4" id="KW-1185">Reference proteome</keyword>
<dbReference type="Proteomes" id="UP001272987">
    <property type="component" value="Unassembled WGS sequence"/>
</dbReference>
<evidence type="ECO:0000313" key="3">
    <source>
        <dbReference type="EMBL" id="MDX3023741.1"/>
    </source>
</evidence>
<dbReference type="AlphaFoldDB" id="A0AAP6EET1"/>
<evidence type="ECO:0000313" key="2">
    <source>
        <dbReference type="EMBL" id="MDX2960317.1"/>
    </source>
</evidence>